<feature type="transmembrane region" description="Helical" evidence="5">
    <location>
        <begin position="18"/>
        <end position="40"/>
    </location>
</feature>
<proteinExistence type="inferred from homology"/>
<evidence type="ECO:0000256" key="4">
    <source>
        <dbReference type="SAM" id="MobiDB-lite"/>
    </source>
</evidence>
<feature type="region of interest" description="Disordered" evidence="4">
    <location>
        <begin position="472"/>
        <end position="512"/>
    </location>
</feature>
<evidence type="ECO:0000256" key="2">
    <source>
        <dbReference type="ARBA" id="ARBA00022676"/>
    </source>
</evidence>
<comment type="caution">
    <text evidence="7">The sequence shown here is derived from an EMBL/GenBank/DDBJ whole genome shotgun (WGS) entry which is preliminary data.</text>
</comment>
<evidence type="ECO:0000256" key="1">
    <source>
        <dbReference type="ARBA" id="ARBA00006739"/>
    </source>
</evidence>
<evidence type="ECO:0000256" key="3">
    <source>
        <dbReference type="ARBA" id="ARBA00022679"/>
    </source>
</evidence>
<evidence type="ECO:0000313" key="7">
    <source>
        <dbReference type="EMBL" id="MFC5570941.1"/>
    </source>
</evidence>
<dbReference type="EC" id="2.4.-.-" evidence="7"/>
<protein>
    <submittedName>
        <fullName evidence="7">Glycosyltransferase</fullName>
        <ecNumber evidence="7">2.4.-.-</ecNumber>
    </submittedName>
</protein>
<evidence type="ECO:0000256" key="5">
    <source>
        <dbReference type="SAM" id="Phobius"/>
    </source>
</evidence>
<keyword evidence="8" id="KW-1185">Reference proteome</keyword>
<evidence type="ECO:0000313" key="8">
    <source>
        <dbReference type="Proteomes" id="UP001596036"/>
    </source>
</evidence>
<dbReference type="InterPro" id="IPR029044">
    <property type="entry name" value="Nucleotide-diphossugar_trans"/>
</dbReference>
<feature type="transmembrane region" description="Helical" evidence="5">
    <location>
        <begin position="353"/>
        <end position="386"/>
    </location>
</feature>
<dbReference type="RefSeq" id="WP_386755461.1">
    <property type="nucleotide sequence ID" value="NZ_JBHSNM010000004.1"/>
</dbReference>
<feature type="transmembrane region" description="Helical" evidence="5">
    <location>
        <begin position="392"/>
        <end position="414"/>
    </location>
</feature>
<dbReference type="Gene3D" id="3.90.550.10">
    <property type="entry name" value="Spore Coat Polysaccharide Biosynthesis Protein SpsA, Chain A"/>
    <property type="match status" value="1"/>
</dbReference>
<reference evidence="8" key="1">
    <citation type="journal article" date="2019" name="Int. J. Syst. Evol. Microbiol.">
        <title>The Global Catalogue of Microorganisms (GCM) 10K type strain sequencing project: providing services to taxonomists for standard genome sequencing and annotation.</title>
        <authorList>
            <consortium name="The Broad Institute Genomics Platform"/>
            <consortium name="The Broad Institute Genome Sequencing Center for Infectious Disease"/>
            <person name="Wu L."/>
            <person name="Ma J."/>
        </authorList>
    </citation>
    <scope>NUCLEOTIDE SEQUENCE [LARGE SCALE GENOMIC DNA]</scope>
    <source>
        <strain evidence="8">KACC 11407</strain>
    </source>
</reference>
<dbReference type="SUPFAM" id="SSF53448">
    <property type="entry name" value="Nucleotide-diphospho-sugar transferases"/>
    <property type="match status" value="1"/>
</dbReference>
<dbReference type="Pfam" id="PF00535">
    <property type="entry name" value="Glycos_transf_2"/>
    <property type="match status" value="1"/>
</dbReference>
<dbReference type="CDD" id="cd06423">
    <property type="entry name" value="CESA_like"/>
    <property type="match status" value="1"/>
</dbReference>
<name>A0ABW0SQH2_9GAMM</name>
<sequence>MNAATLTLPPGVVDALEWLQWVFFAYFIVINLTYLALNYIAMFGIVRHMHEHGTKFMWNNFRAYQPPVSIVVPAYNEERTIVSSVRSLLRLGYPNFEIVVVNDGSTDNTLAEVIKAFSLVEFPEAYRKRIKTRDVNKVYASPAYPNVRLVDKVNGGKADALNAGINCARYPLFCVVDADCILQQDSLARVVQPFLEDSTTVAAGGVIRVVNGCQVKDGFLTRVDLPKKVLPLVQTVEYLRAFLFGRLGWSPMNALLIISGAFGVFYKERVIAAGGYHGDTVGEDMELVVRLHKQLREEKRDYRITFVPDPICWTEAPEDMGSLCRQRMRWQQGLAESLLPNWRLMFRRNGGAVGWIAFPFMLFFECIGPVIEVLGYVSMIILGLAGVLSPEAFFVFLFASVGLGVLLSTNALVLEELSFHLYPRPGQQFKLFLVAIFENFGYRQLTSVWRLMGLMRWVMRLRGRPTWGRMNRNASWQHEGKPEGGAEESVPAPHVAGISGGQWPPRSSGVAD</sequence>
<dbReference type="InterPro" id="IPR001173">
    <property type="entry name" value="Glyco_trans_2-like"/>
</dbReference>
<dbReference type="PANTHER" id="PTHR43630:SF1">
    <property type="entry name" value="POLY-BETA-1,6-N-ACETYL-D-GLUCOSAMINE SYNTHASE"/>
    <property type="match status" value="1"/>
</dbReference>
<dbReference type="EMBL" id="JBHSNM010000004">
    <property type="protein sequence ID" value="MFC5570941.1"/>
    <property type="molecule type" value="Genomic_DNA"/>
</dbReference>
<dbReference type="GO" id="GO:0016757">
    <property type="term" value="F:glycosyltransferase activity"/>
    <property type="evidence" value="ECO:0007669"/>
    <property type="project" value="UniProtKB-KW"/>
</dbReference>
<keyword evidence="5" id="KW-0812">Transmembrane</keyword>
<keyword evidence="5" id="KW-0472">Membrane</keyword>
<feature type="domain" description="Glycosyltransferase 2-like" evidence="6">
    <location>
        <begin position="69"/>
        <end position="209"/>
    </location>
</feature>
<gene>
    <name evidence="7" type="ORF">ACFPN1_12800</name>
</gene>
<keyword evidence="2 7" id="KW-0328">Glycosyltransferase</keyword>
<accession>A0ABW0SQH2</accession>
<keyword evidence="3 7" id="KW-0808">Transferase</keyword>
<dbReference type="PANTHER" id="PTHR43630">
    <property type="entry name" value="POLY-BETA-1,6-N-ACETYL-D-GLUCOSAMINE SYNTHASE"/>
    <property type="match status" value="1"/>
</dbReference>
<organism evidence="7 8">
    <name type="scientific">Lysobacter yangpyeongensis</name>
    <dbReference type="NCBI Taxonomy" id="346182"/>
    <lineage>
        <taxon>Bacteria</taxon>
        <taxon>Pseudomonadati</taxon>
        <taxon>Pseudomonadota</taxon>
        <taxon>Gammaproteobacteria</taxon>
        <taxon>Lysobacterales</taxon>
        <taxon>Lysobacteraceae</taxon>
        <taxon>Lysobacter</taxon>
    </lineage>
</organism>
<dbReference type="Proteomes" id="UP001596036">
    <property type="component" value="Unassembled WGS sequence"/>
</dbReference>
<evidence type="ECO:0000259" key="6">
    <source>
        <dbReference type="Pfam" id="PF00535"/>
    </source>
</evidence>
<keyword evidence="5" id="KW-1133">Transmembrane helix</keyword>
<comment type="similarity">
    <text evidence="1">Belongs to the glycosyltransferase 2 family.</text>
</comment>